<evidence type="ECO:0000256" key="4">
    <source>
        <dbReference type="ARBA" id="ARBA00022723"/>
    </source>
</evidence>
<dbReference type="GO" id="GO:0052693">
    <property type="term" value="F:epoxyqueuosine reductase activity"/>
    <property type="evidence" value="ECO:0007669"/>
    <property type="project" value="UniProtKB-EC"/>
</dbReference>
<dbReference type="Pfam" id="PF13484">
    <property type="entry name" value="Fer4_16"/>
    <property type="match status" value="1"/>
</dbReference>
<evidence type="ECO:0000256" key="7">
    <source>
        <dbReference type="ARBA" id="ARBA00023004"/>
    </source>
</evidence>
<dbReference type="EMBL" id="CP093442">
    <property type="protein sequence ID" value="UOF02150.1"/>
    <property type="molecule type" value="Genomic_DNA"/>
</dbReference>
<reference evidence="10" key="1">
    <citation type="submission" date="2022-03" db="EMBL/GenBank/DDBJ databases">
        <title>Genome Identification and Characterization of new species Bdellovibrio reynosense LBG001 sp. nov. from a Mexico soil sample.</title>
        <authorList>
            <person name="Camilli A."/>
            <person name="Ajao Y."/>
            <person name="Guo X."/>
        </authorList>
    </citation>
    <scope>NUCLEOTIDE SEQUENCE</scope>
    <source>
        <strain evidence="10">LBG001</strain>
    </source>
</reference>
<keyword evidence="11" id="KW-1185">Reference proteome</keyword>
<gene>
    <name evidence="10" type="primary">queG</name>
    <name evidence="10" type="ORF">MNR06_04170</name>
</gene>
<keyword evidence="1" id="KW-0004">4Fe-4S</keyword>
<keyword evidence="3" id="KW-0819">tRNA processing</keyword>
<evidence type="ECO:0000256" key="1">
    <source>
        <dbReference type="ARBA" id="ARBA00022485"/>
    </source>
</evidence>
<dbReference type="SUPFAM" id="SSF46548">
    <property type="entry name" value="alpha-helical ferredoxin"/>
    <property type="match status" value="1"/>
</dbReference>
<dbReference type="RefSeq" id="WP_243538943.1">
    <property type="nucleotide sequence ID" value="NZ_CP093442.1"/>
</dbReference>
<keyword evidence="2" id="KW-0963">Cytoplasm</keyword>
<dbReference type="PROSITE" id="PS00198">
    <property type="entry name" value="4FE4S_FER_1"/>
    <property type="match status" value="1"/>
</dbReference>
<dbReference type="InterPro" id="IPR013542">
    <property type="entry name" value="QueG_DUF1730"/>
</dbReference>
<evidence type="ECO:0000313" key="10">
    <source>
        <dbReference type="EMBL" id="UOF02150.1"/>
    </source>
</evidence>
<evidence type="ECO:0000313" key="11">
    <source>
        <dbReference type="Proteomes" id="UP000830116"/>
    </source>
</evidence>
<dbReference type="PROSITE" id="PS51379">
    <property type="entry name" value="4FE4S_FER_2"/>
    <property type="match status" value="1"/>
</dbReference>
<dbReference type="Gene3D" id="3.30.70.20">
    <property type="match status" value="1"/>
</dbReference>
<sequence length="352" mass="39912">MTPQEIKSLIDENLEDLGFSHFGFTALDKPLSFEFYKSWIAEGLHGDMKYLEDHAPIKEDPTSKWPRAQSALVFAIPYYPHPEKKTDFPIKNARVSLYAQGMDYHFWFKERMLSVCKSLQEIFPAEEFLPFTDSSPVLERDLAKRAGLGWVGKNTCLIHPKKGSLFFIGEIYTSLQLKTEIEPLPDFCGTCTRCIDICPTGALLEPKRMDARKCISYLTIESRQVPAEELRPMIGDWFFGCDLCQTVCPWNQKVFKGQLNIDKVLSLDSSSESLLADDLKYILSSSGKKLTKDFNGTPLARAGSFGLKRNALIVVANRKLKNLSEEVKALLEHEKLGELAQWTLKKLADDNV</sequence>
<dbReference type="InterPro" id="IPR017896">
    <property type="entry name" value="4Fe4S_Fe-S-bd"/>
</dbReference>
<feature type="domain" description="4Fe-4S ferredoxin-type" evidence="9">
    <location>
        <begin position="177"/>
        <end position="208"/>
    </location>
</feature>
<dbReference type="PANTHER" id="PTHR30002">
    <property type="entry name" value="EPOXYQUEUOSINE REDUCTASE"/>
    <property type="match status" value="1"/>
</dbReference>
<protein>
    <submittedName>
        <fullName evidence="10">tRNA epoxyqueuosine(34) reductase QueG</fullName>
        <ecNumber evidence="10">1.17.99.6</ecNumber>
    </submittedName>
</protein>
<proteinExistence type="predicted"/>
<keyword evidence="7" id="KW-0408">Iron</keyword>
<accession>A0ABY4CB30</accession>
<evidence type="ECO:0000256" key="2">
    <source>
        <dbReference type="ARBA" id="ARBA00022490"/>
    </source>
</evidence>
<dbReference type="InterPro" id="IPR017900">
    <property type="entry name" value="4Fe4S_Fe_S_CS"/>
</dbReference>
<organism evidence="10 11">
    <name type="scientific">Bdellovibrio reynosensis</name>
    <dbReference type="NCBI Taxonomy" id="2835041"/>
    <lineage>
        <taxon>Bacteria</taxon>
        <taxon>Pseudomonadati</taxon>
        <taxon>Bdellovibrionota</taxon>
        <taxon>Bdellovibrionia</taxon>
        <taxon>Bdellovibrionales</taxon>
        <taxon>Pseudobdellovibrionaceae</taxon>
        <taxon>Bdellovibrio</taxon>
    </lineage>
</organism>
<keyword evidence="8" id="KW-0411">Iron-sulfur</keyword>
<evidence type="ECO:0000256" key="8">
    <source>
        <dbReference type="ARBA" id="ARBA00023014"/>
    </source>
</evidence>
<dbReference type="PANTHER" id="PTHR30002:SF4">
    <property type="entry name" value="EPOXYQUEUOSINE REDUCTASE"/>
    <property type="match status" value="1"/>
</dbReference>
<evidence type="ECO:0000256" key="5">
    <source>
        <dbReference type="ARBA" id="ARBA00022785"/>
    </source>
</evidence>
<dbReference type="EC" id="1.17.99.6" evidence="10"/>
<dbReference type="NCBIfam" id="TIGR00276">
    <property type="entry name" value="tRNA epoxyqueuosine(34) reductase QueG"/>
    <property type="match status" value="1"/>
</dbReference>
<evidence type="ECO:0000256" key="6">
    <source>
        <dbReference type="ARBA" id="ARBA00023002"/>
    </source>
</evidence>
<name>A0ABY4CB30_9BACT</name>
<evidence type="ECO:0000259" key="9">
    <source>
        <dbReference type="PROSITE" id="PS51379"/>
    </source>
</evidence>
<dbReference type="Proteomes" id="UP000830116">
    <property type="component" value="Chromosome"/>
</dbReference>
<keyword evidence="6 10" id="KW-0560">Oxidoreductase</keyword>
<keyword evidence="5" id="KW-0671">Queuosine biosynthesis</keyword>
<evidence type="ECO:0000256" key="3">
    <source>
        <dbReference type="ARBA" id="ARBA00022694"/>
    </source>
</evidence>
<dbReference type="Pfam" id="PF08331">
    <property type="entry name" value="QueG_DUF1730"/>
    <property type="match status" value="1"/>
</dbReference>
<keyword evidence="4" id="KW-0479">Metal-binding</keyword>
<dbReference type="InterPro" id="IPR004453">
    <property type="entry name" value="QueG"/>
</dbReference>